<organism evidence="1 2">
    <name type="scientific">Aquirufa nivalisilvae</name>
    <dbReference type="NCBI Taxonomy" id="2516557"/>
    <lineage>
        <taxon>Bacteria</taxon>
        <taxon>Pseudomonadati</taxon>
        <taxon>Bacteroidota</taxon>
        <taxon>Cytophagia</taxon>
        <taxon>Cytophagales</taxon>
        <taxon>Flectobacillaceae</taxon>
        <taxon>Aquirufa</taxon>
    </lineage>
</organism>
<dbReference type="KEGG" id="psez:HME7025_00099"/>
<evidence type="ECO:0000313" key="1">
    <source>
        <dbReference type="EMBL" id="AWL07984.1"/>
    </source>
</evidence>
<dbReference type="AlphaFoldDB" id="A0A2S2DRG4"/>
<accession>A0A2S2DRG4</accession>
<gene>
    <name evidence="1" type="ORF">HME7025_00099</name>
</gene>
<evidence type="ECO:0000313" key="2">
    <source>
        <dbReference type="Proteomes" id="UP000245468"/>
    </source>
</evidence>
<sequence length="102" mass="11711">MKSDTAKFYLSRVGAIQAIRTAEQLRVSKFELARTKMLLDIYRNQRDSSVISSFIVQRELLQVKQRTEALSIKFKSANIERWAWRGGFLFSAVVIIIKASGQ</sequence>
<dbReference type="EMBL" id="CP029346">
    <property type="protein sequence ID" value="AWL07984.1"/>
    <property type="molecule type" value="Genomic_DNA"/>
</dbReference>
<reference evidence="2" key="1">
    <citation type="submission" date="2018-05" db="EMBL/GenBank/DDBJ databases">
        <title>Pseudarcicella sp. HME7025 Genome sequencing and assembly.</title>
        <authorList>
            <person name="Kim H."/>
            <person name="Kang H."/>
            <person name="Joh K."/>
        </authorList>
    </citation>
    <scope>NUCLEOTIDE SEQUENCE [LARGE SCALE GENOMIC DNA]</scope>
    <source>
        <strain evidence="2">HME7025</strain>
    </source>
</reference>
<keyword evidence="2" id="KW-1185">Reference proteome</keyword>
<proteinExistence type="predicted"/>
<name>A0A2S2DRG4_9BACT</name>
<dbReference type="Proteomes" id="UP000245468">
    <property type="component" value="Chromosome"/>
</dbReference>
<protein>
    <submittedName>
        <fullName evidence="1">Uncharacterized protein</fullName>
    </submittedName>
</protein>
<dbReference type="RefSeq" id="WP_109321763.1">
    <property type="nucleotide sequence ID" value="NZ_CP029346.1"/>
</dbReference>